<keyword evidence="5" id="KW-0863">Zinc-finger</keyword>
<dbReference type="GO" id="GO:0008270">
    <property type="term" value="F:zinc ion binding"/>
    <property type="evidence" value="ECO:0007669"/>
    <property type="project" value="UniProtKB-KW"/>
</dbReference>
<evidence type="ECO:0000259" key="11">
    <source>
        <dbReference type="Pfam" id="PF22379"/>
    </source>
</evidence>
<dbReference type="GeneID" id="30181630"/>
<evidence type="ECO:0000256" key="8">
    <source>
        <dbReference type="SAM" id="Coils"/>
    </source>
</evidence>
<dbReference type="Pfam" id="PF09329">
    <property type="entry name" value="zf-primase"/>
    <property type="match status" value="1"/>
</dbReference>
<dbReference type="PANTHER" id="PTHR13454:SF11">
    <property type="entry name" value="PROTEIN MCM10 HOMOLOG"/>
    <property type="match status" value="1"/>
</dbReference>
<dbReference type="AlphaFoldDB" id="A0A1E3NUG9"/>
<dbReference type="InterPro" id="IPR015408">
    <property type="entry name" value="Znf_Mcm10/DnaG"/>
</dbReference>
<dbReference type="OrthoDB" id="273123at2759"/>
<feature type="compositionally biased region" description="Basic and acidic residues" evidence="9">
    <location>
        <begin position="108"/>
        <end position="126"/>
    </location>
</feature>
<evidence type="ECO:0000313" key="13">
    <source>
        <dbReference type="Proteomes" id="UP000094455"/>
    </source>
</evidence>
<proteinExistence type="inferred from homology"/>
<keyword evidence="13" id="KW-1185">Reference proteome</keyword>
<evidence type="ECO:0000256" key="5">
    <source>
        <dbReference type="ARBA" id="ARBA00022771"/>
    </source>
</evidence>
<evidence type="ECO:0000256" key="2">
    <source>
        <dbReference type="ARBA" id="ARBA00009679"/>
    </source>
</evidence>
<dbReference type="EMBL" id="KV454001">
    <property type="protein sequence ID" value="ODQ49288.1"/>
    <property type="molecule type" value="Genomic_DNA"/>
</dbReference>
<feature type="domain" description="MCM10 OB-fold" evidence="11">
    <location>
        <begin position="210"/>
        <end position="327"/>
    </location>
</feature>
<keyword evidence="6" id="KW-0862">Zinc</keyword>
<dbReference type="GO" id="GO:0006270">
    <property type="term" value="P:DNA replication initiation"/>
    <property type="evidence" value="ECO:0007669"/>
    <property type="project" value="InterPro"/>
</dbReference>
<dbReference type="Proteomes" id="UP000094455">
    <property type="component" value="Unassembled WGS sequence"/>
</dbReference>
<protein>
    <submittedName>
        <fullName evidence="12">Uncharacterized protein</fullName>
    </submittedName>
</protein>
<dbReference type="Gene3D" id="2.40.50.140">
    <property type="entry name" value="Nucleic acid-binding proteins"/>
    <property type="match status" value="1"/>
</dbReference>
<dbReference type="GO" id="GO:0043596">
    <property type="term" value="C:nuclear replication fork"/>
    <property type="evidence" value="ECO:0007669"/>
    <property type="project" value="TreeGrafter"/>
</dbReference>
<feature type="region of interest" description="Disordered" evidence="9">
    <location>
        <begin position="108"/>
        <end position="141"/>
    </location>
</feature>
<evidence type="ECO:0000256" key="6">
    <source>
        <dbReference type="ARBA" id="ARBA00022833"/>
    </source>
</evidence>
<dbReference type="InterPro" id="IPR040184">
    <property type="entry name" value="Mcm10"/>
</dbReference>
<accession>A0A1E3NUG9</accession>
<dbReference type="RefSeq" id="XP_019020401.1">
    <property type="nucleotide sequence ID" value="XM_019164943.1"/>
</dbReference>
<feature type="domain" description="Zinc finger Mcm10/DnaG-type" evidence="10">
    <location>
        <begin position="352"/>
        <end position="394"/>
    </location>
</feature>
<feature type="region of interest" description="Disordered" evidence="9">
    <location>
        <begin position="48"/>
        <end position="92"/>
    </location>
</feature>
<keyword evidence="8" id="KW-0175">Coiled coil</keyword>
<evidence type="ECO:0000256" key="4">
    <source>
        <dbReference type="ARBA" id="ARBA00022723"/>
    </source>
</evidence>
<feature type="region of interest" description="Disordered" evidence="9">
    <location>
        <begin position="619"/>
        <end position="652"/>
    </location>
</feature>
<feature type="coiled-coil region" evidence="8">
    <location>
        <begin position="11"/>
        <end position="38"/>
    </location>
</feature>
<comment type="similarity">
    <text evidence="2">Belongs to the MCM10 family.</text>
</comment>
<keyword evidence="7" id="KW-0539">Nucleus</keyword>
<dbReference type="STRING" id="763406.A0A1E3NUG9"/>
<gene>
    <name evidence="12" type="ORF">PICMEDRAFT_75863</name>
</gene>
<evidence type="ECO:0000259" key="10">
    <source>
        <dbReference type="Pfam" id="PF09329"/>
    </source>
</evidence>
<evidence type="ECO:0000256" key="9">
    <source>
        <dbReference type="SAM" id="MobiDB-lite"/>
    </source>
</evidence>
<keyword evidence="4" id="KW-0479">Metal-binding</keyword>
<feature type="compositionally biased region" description="Basic and acidic residues" evidence="9">
    <location>
        <begin position="60"/>
        <end position="85"/>
    </location>
</feature>
<dbReference type="InterPro" id="IPR055065">
    <property type="entry name" value="OB_MCM10"/>
</dbReference>
<name>A0A1E3NUG9_9ASCO</name>
<evidence type="ECO:0000256" key="7">
    <source>
        <dbReference type="ARBA" id="ARBA00023242"/>
    </source>
</evidence>
<dbReference type="Pfam" id="PF22379">
    <property type="entry name" value="OB_MCM10"/>
    <property type="match status" value="1"/>
</dbReference>
<dbReference type="GO" id="GO:0003697">
    <property type="term" value="F:single-stranded DNA binding"/>
    <property type="evidence" value="ECO:0007669"/>
    <property type="project" value="InterPro"/>
</dbReference>
<dbReference type="GO" id="GO:0003688">
    <property type="term" value="F:DNA replication origin binding"/>
    <property type="evidence" value="ECO:0007669"/>
    <property type="project" value="TreeGrafter"/>
</dbReference>
<evidence type="ECO:0000313" key="12">
    <source>
        <dbReference type="EMBL" id="ODQ49288.1"/>
    </source>
</evidence>
<keyword evidence="3" id="KW-0235">DNA replication</keyword>
<feature type="compositionally biased region" description="Basic and acidic residues" evidence="9">
    <location>
        <begin position="639"/>
        <end position="652"/>
    </location>
</feature>
<dbReference type="InterPro" id="IPR012340">
    <property type="entry name" value="NA-bd_OB-fold"/>
</dbReference>
<sequence>MSNGVSAQEEYDKLTKLKDELLKQLDFIDKRMEQLKHQITDEYDNKLVVTSDPEFDDPNTDPRYERSKYRSKVTKDDTQKLEQSRPESSVKGLLKGHKLISSSISHRHEALQRERMEKNLKVEKQRKLSRSQSDTSGSISALNESLQKAKEARKVALQREDERKAIHANEPFRPGFEIHELPLNFEENVVSHKTEMGDKYNPENDPAFDKYSHMYVSKRYLPRETLDCQIGNTKVFRTKSLLAYMSLNDELIMETNFILVGMISYKSDPALSNDGISKYLRIRLTDFLFEILLLLQGDAYNKFWKLPVGSIIAVLNPEKVDSYSKSGRSYSKSANSFMFRITNSLSILEYARFRDFAHCRGNGSKKCSQVVDIKKSRYCDYHQEKRADKAASNRNEMGTNYRLFAPVDMNGNKQVMVVTPQQAESLELVQAYKENNQVRSTGLAIENVKLNPPIIQNKKMEMLIPDFSDPQTMENMKTEEERNRSKFSSIYASQAFKHSNRVNKEALHRQERLRELDKRLRKKMLTEDPRLMKRYEKARSATDLKRRKEKLGLNLKKELDEASKNEKSLKKDKLTVSALVREREEIEEQTKSYRVKKSLLPHNDNIDVAISAGGLEKEIQLSSDSESESDSASYGTAKILDHHSDSDKNSRK</sequence>
<organism evidence="12 13">
    <name type="scientific">Pichia membranifaciens NRRL Y-2026</name>
    <dbReference type="NCBI Taxonomy" id="763406"/>
    <lineage>
        <taxon>Eukaryota</taxon>
        <taxon>Fungi</taxon>
        <taxon>Dikarya</taxon>
        <taxon>Ascomycota</taxon>
        <taxon>Saccharomycotina</taxon>
        <taxon>Pichiomycetes</taxon>
        <taxon>Pichiales</taxon>
        <taxon>Pichiaceae</taxon>
        <taxon>Pichia</taxon>
    </lineage>
</organism>
<feature type="coiled-coil region" evidence="8">
    <location>
        <begin position="541"/>
        <end position="589"/>
    </location>
</feature>
<comment type="subcellular location">
    <subcellularLocation>
        <location evidence="1">Nucleus</location>
    </subcellularLocation>
</comment>
<reference evidence="12 13" key="1">
    <citation type="journal article" date="2016" name="Proc. Natl. Acad. Sci. U.S.A.">
        <title>Comparative genomics of biotechnologically important yeasts.</title>
        <authorList>
            <person name="Riley R."/>
            <person name="Haridas S."/>
            <person name="Wolfe K.H."/>
            <person name="Lopes M.R."/>
            <person name="Hittinger C.T."/>
            <person name="Goeker M."/>
            <person name="Salamov A.A."/>
            <person name="Wisecaver J.H."/>
            <person name="Long T.M."/>
            <person name="Calvey C.H."/>
            <person name="Aerts A.L."/>
            <person name="Barry K.W."/>
            <person name="Choi C."/>
            <person name="Clum A."/>
            <person name="Coughlan A.Y."/>
            <person name="Deshpande S."/>
            <person name="Douglass A.P."/>
            <person name="Hanson S.J."/>
            <person name="Klenk H.-P."/>
            <person name="LaButti K.M."/>
            <person name="Lapidus A."/>
            <person name="Lindquist E.A."/>
            <person name="Lipzen A.M."/>
            <person name="Meier-Kolthoff J.P."/>
            <person name="Ohm R.A."/>
            <person name="Otillar R.P."/>
            <person name="Pangilinan J.L."/>
            <person name="Peng Y."/>
            <person name="Rokas A."/>
            <person name="Rosa C.A."/>
            <person name="Scheuner C."/>
            <person name="Sibirny A.A."/>
            <person name="Slot J.C."/>
            <person name="Stielow J.B."/>
            <person name="Sun H."/>
            <person name="Kurtzman C.P."/>
            <person name="Blackwell M."/>
            <person name="Grigoriev I.V."/>
            <person name="Jeffries T.W."/>
        </authorList>
    </citation>
    <scope>NUCLEOTIDE SEQUENCE [LARGE SCALE GENOMIC DNA]</scope>
    <source>
        <strain evidence="12 13">NRRL Y-2026</strain>
    </source>
</reference>
<feature type="compositionally biased region" description="Polar residues" evidence="9">
    <location>
        <begin position="130"/>
        <end position="141"/>
    </location>
</feature>
<dbReference type="PANTHER" id="PTHR13454">
    <property type="entry name" value="PROTEIN MCM10 HOMOLOG"/>
    <property type="match status" value="1"/>
</dbReference>
<evidence type="ECO:0000256" key="1">
    <source>
        <dbReference type="ARBA" id="ARBA00004123"/>
    </source>
</evidence>
<evidence type="ECO:0000256" key="3">
    <source>
        <dbReference type="ARBA" id="ARBA00022705"/>
    </source>
</evidence>